<evidence type="ECO:0000313" key="4">
    <source>
        <dbReference type="EMBL" id="SHG75279.1"/>
    </source>
</evidence>
<feature type="signal peptide" evidence="2">
    <location>
        <begin position="1"/>
        <end position="25"/>
    </location>
</feature>
<proteinExistence type="predicted"/>
<gene>
    <name evidence="4" type="ORF">SAMN02745157_4756</name>
</gene>
<evidence type="ECO:0000313" key="5">
    <source>
        <dbReference type="Proteomes" id="UP000184485"/>
    </source>
</evidence>
<organism evidence="4 5">
    <name type="scientific">Kaistia soli DSM 19436</name>
    <dbReference type="NCBI Taxonomy" id="1122133"/>
    <lineage>
        <taxon>Bacteria</taxon>
        <taxon>Pseudomonadati</taxon>
        <taxon>Pseudomonadota</taxon>
        <taxon>Alphaproteobacteria</taxon>
        <taxon>Hyphomicrobiales</taxon>
        <taxon>Kaistiaceae</taxon>
        <taxon>Kaistia</taxon>
    </lineage>
</organism>
<dbReference type="Proteomes" id="UP000184485">
    <property type="component" value="Unassembled WGS sequence"/>
</dbReference>
<reference evidence="4 5" key="1">
    <citation type="submission" date="2016-11" db="EMBL/GenBank/DDBJ databases">
        <authorList>
            <person name="Jaros S."/>
            <person name="Januszkiewicz K."/>
            <person name="Wedrychowicz H."/>
        </authorList>
    </citation>
    <scope>NUCLEOTIDE SEQUENCE [LARGE SCALE GENOMIC DNA]</scope>
    <source>
        <strain evidence="4 5">DSM 19436</strain>
    </source>
</reference>
<protein>
    <submittedName>
        <fullName evidence="4">Opacity protein</fullName>
    </submittedName>
</protein>
<dbReference type="Pfam" id="PF13505">
    <property type="entry name" value="OMP_b-brl"/>
    <property type="match status" value="1"/>
</dbReference>
<dbReference type="SUPFAM" id="SSF56925">
    <property type="entry name" value="OMPA-like"/>
    <property type="match status" value="1"/>
</dbReference>
<dbReference type="InterPro" id="IPR011250">
    <property type="entry name" value="OMP/PagP_B-barrel"/>
</dbReference>
<name>A0A1M5MEC0_9HYPH</name>
<evidence type="ECO:0000256" key="1">
    <source>
        <dbReference type="ARBA" id="ARBA00022729"/>
    </source>
</evidence>
<evidence type="ECO:0000256" key="2">
    <source>
        <dbReference type="SAM" id="SignalP"/>
    </source>
</evidence>
<sequence>MHYVKTMTLAAMIGAGLAMSGAAMAADMPEPYVEPAPPVIATGGWYLRGDIGYKWYNNPSTSFVTSTYVDDWNNNSLDNTGVIGLGAGYRFNDHFRVDATVDYEFQAGAYGEGYCGGCGGVGHTIETANIDAWTFLANGYVDIGTWSGFTPYVGAGIGTSYLQTSDVAYLNPNGVGGTWDGAGNWNFAYALMAGVSYAFSPNVSVDLNYRYLNLGDAVSGYIPAGGGGTINYDNISANEVRLGLRYNFY</sequence>
<keyword evidence="1 2" id="KW-0732">Signal</keyword>
<feature type="chain" id="PRO_5012229081" evidence="2">
    <location>
        <begin position="26"/>
        <end position="249"/>
    </location>
</feature>
<dbReference type="InterPro" id="IPR027385">
    <property type="entry name" value="Beta-barrel_OMP"/>
</dbReference>
<dbReference type="RefSeq" id="WP_073058060.1">
    <property type="nucleotide sequence ID" value="NZ_FQUP01000007.1"/>
</dbReference>
<dbReference type="EMBL" id="FQUP01000007">
    <property type="protein sequence ID" value="SHG75279.1"/>
    <property type="molecule type" value="Genomic_DNA"/>
</dbReference>
<feature type="domain" description="Outer membrane protein beta-barrel" evidence="3">
    <location>
        <begin position="17"/>
        <end position="248"/>
    </location>
</feature>
<dbReference type="AlphaFoldDB" id="A0A1M5MEC0"/>
<accession>A0A1M5MEC0</accession>
<dbReference type="Gene3D" id="2.40.160.20">
    <property type="match status" value="1"/>
</dbReference>
<dbReference type="STRING" id="1122133.SAMN02745157_4756"/>
<keyword evidence="5" id="KW-1185">Reference proteome</keyword>
<evidence type="ECO:0000259" key="3">
    <source>
        <dbReference type="Pfam" id="PF13505"/>
    </source>
</evidence>